<evidence type="ECO:0000256" key="3">
    <source>
        <dbReference type="ARBA" id="ARBA00022432"/>
    </source>
</evidence>
<keyword evidence="4 7" id="KW-0324">Glycolysis</keyword>
<dbReference type="GO" id="GO:0005829">
    <property type="term" value="C:cytosol"/>
    <property type="evidence" value="ECO:0007669"/>
    <property type="project" value="TreeGrafter"/>
</dbReference>
<feature type="active site" evidence="7">
    <location>
        <position position="384"/>
    </location>
</feature>
<dbReference type="UniPathway" id="UPA00109">
    <property type="reaction ID" value="UER00181"/>
</dbReference>
<dbReference type="CDD" id="cd05016">
    <property type="entry name" value="SIS_PGI_2"/>
    <property type="match status" value="1"/>
</dbReference>
<dbReference type="PROSITE" id="PS51463">
    <property type="entry name" value="P_GLUCOSE_ISOMERASE_3"/>
    <property type="match status" value="1"/>
</dbReference>
<protein>
    <recommendedName>
        <fullName evidence="7">Glucose-6-phosphate isomerase</fullName>
        <shortName evidence="7">GPI</shortName>
        <ecNumber evidence="7">5.3.1.9</ecNumber>
    </recommendedName>
    <alternativeName>
        <fullName evidence="7">Phosphoglucose isomerase</fullName>
        <shortName evidence="7">PGI</shortName>
    </alternativeName>
    <alternativeName>
        <fullName evidence="7">Phosphohexose isomerase</fullName>
        <shortName evidence="7">PHI</shortName>
    </alternativeName>
</protein>
<dbReference type="PANTHER" id="PTHR11469">
    <property type="entry name" value="GLUCOSE-6-PHOSPHATE ISOMERASE"/>
    <property type="match status" value="1"/>
</dbReference>
<dbReference type="HAMAP" id="MF_00473">
    <property type="entry name" value="G6P_isomerase"/>
    <property type="match status" value="1"/>
</dbReference>
<dbReference type="EC" id="5.3.1.9" evidence="7"/>
<dbReference type="GO" id="GO:0004347">
    <property type="term" value="F:glucose-6-phosphate isomerase activity"/>
    <property type="evidence" value="ECO:0007669"/>
    <property type="project" value="UniProtKB-UniRule"/>
</dbReference>
<dbReference type="AlphaFoldDB" id="A0A3A6VYC1"/>
<dbReference type="NCBIfam" id="NF001211">
    <property type="entry name" value="PRK00179.1"/>
    <property type="match status" value="1"/>
</dbReference>
<dbReference type="PRINTS" id="PR00662">
    <property type="entry name" value="G6PISOMERASE"/>
</dbReference>
<evidence type="ECO:0000256" key="2">
    <source>
        <dbReference type="ARBA" id="ARBA00006604"/>
    </source>
</evidence>
<dbReference type="Proteomes" id="UP000277145">
    <property type="component" value="Unassembled WGS sequence"/>
</dbReference>
<dbReference type="InterPro" id="IPR046348">
    <property type="entry name" value="SIS_dom_sf"/>
</dbReference>
<keyword evidence="5 7" id="KW-0413">Isomerase</keyword>
<comment type="catalytic activity">
    <reaction evidence="6 7 8">
        <text>alpha-D-glucose 6-phosphate = beta-D-fructose 6-phosphate</text>
        <dbReference type="Rhea" id="RHEA:11816"/>
        <dbReference type="ChEBI" id="CHEBI:57634"/>
        <dbReference type="ChEBI" id="CHEBI:58225"/>
        <dbReference type="EC" id="5.3.1.9"/>
    </reaction>
</comment>
<dbReference type="GO" id="GO:0006094">
    <property type="term" value="P:gluconeogenesis"/>
    <property type="evidence" value="ECO:0007669"/>
    <property type="project" value="UniProtKB-UniRule"/>
</dbReference>
<dbReference type="InterPro" id="IPR035482">
    <property type="entry name" value="SIS_PGI_2"/>
</dbReference>
<comment type="function">
    <text evidence="7">Catalyzes the reversible isomerization of glucose-6-phosphate to fructose-6-phosphate.</text>
</comment>
<dbReference type="PROSITE" id="PS00174">
    <property type="entry name" value="P_GLUCOSE_ISOMERASE_2"/>
    <property type="match status" value="1"/>
</dbReference>
<reference evidence="9 10" key="1">
    <citation type="submission" date="2018-08" db="EMBL/GenBank/DDBJ databases">
        <title>Genome Sequences of Legionella pneumophila subsp. pneumophila Isolates, Recovered from a Drinking Water System in a Large Builging.</title>
        <authorList>
            <person name="Gomez-Alvarez V."/>
            <person name="Boczek L."/>
            <person name="King D."/>
            <person name="Pemberton A."/>
            <person name="Pfaller S."/>
            <person name="Rodgers M."/>
            <person name="Santodomingo J."/>
            <person name="Revetta R."/>
        </authorList>
    </citation>
    <scope>NUCLEOTIDE SEQUENCE [LARGE SCALE GENOMIC DNA]</scope>
    <source>
        <strain evidence="9 10">L01C.1</strain>
    </source>
</reference>
<comment type="caution">
    <text evidence="9">The sequence shown here is derived from an EMBL/GenBank/DDBJ whole genome shotgun (WGS) entry which is preliminary data.</text>
</comment>
<dbReference type="OMA" id="VAPYCEP"/>
<feature type="active site" description="Proton donor" evidence="7">
    <location>
        <position position="353"/>
    </location>
</feature>
<comment type="similarity">
    <text evidence="2 7 8">Belongs to the GPI family.</text>
</comment>
<dbReference type="GO" id="GO:0006096">
    <property type="term" value="P:glycolytic process"/>
    <property type="evidence" value="ECO:0007669"/>
    <property type="project" value="UniProtKB-UniRule"/>
</dbReference>
<name>A0A3A6VYC1_LEGPN</name>
<dbReference type="CDD" id="cd05015">
    <property type="entry name" value="SIS_PGI_1"/>
    <property type="match status" value="1"/>
</dbReference>
<gene>
    <name evidence="7" type="primary">pgi</name>
    <name evidence="9" type="ORF">D1H98_00280</name>
</gene>
<evidence type="ECO:0000313" key="10">
    <source>
        <dbReference type="Proteomes" id="UP000277145"/>
    </source>
</evidence>
<accession>A0A3A6VYC1</accession>
<dbReference type="Pfam" id="PF00342">
    <property type="entry name" value="PGI"/>
    <property type="match status" value="1"/>
</dbReference>
<dbReference type="EMBL" id="QWDR01000001">
    <property type="protein sequence ID" value="RJY33283.1"/>
    <property type="molecule type" value="Genomic_DNA"/>
</dbReference>
<evidence type="ECO:0000256" key="6">
    <source>
        <dbReference type="ARBA" id="ARBA00029321"/>
    </source>
</evidence>
<dbReference type="GO" id="GO:0097367">
    <property type="term" value="F:carbohydrate derivative binding"/>
    <property type="evidence" value="ECO:0007669"/>
    <property type="project" value="InterPro"/>
</dbReference>
<dbReference type="InterPro" id="IPR018189">
    <property type="entry name" value="Phosphoglucose_isomerase_CS"/>
</dbReference>
<dbReference type="PROSITE" id="PS00765">
    <property type="entry name" value="P_GLUCOSE_ISOMERASE_1"/>
    <property type="match status" value="1"/>
</dbReference>
<evidence type="ECO:0000256" key="4">
    <source>
        <dbReference type="ARBA" id="ARBA00023152"/>
    </source>
</evidence>
<dbReference type="PANTHER" id="PTHR11469:SF1">
    <property type="entry name" value="GLUCOSE-6-PHOSPHATE ISOMERASE"/>
    <property type="match status" value="1"/>
</dbReference>
<dbReference type="InterPro" id="IPR035476">
    <property type="entry name" value="SIS_PGI_1"/>
</dbReference>
<keyword evidence="7" id="KW-0963">Cytoplasm</keyword>
<evidence type="ECO:0000313" key="9">
    <source>
        <dbReference type="EMBL" id="RJY33283.1"/>
    </source>
</evidence>
<evidence type="ECO:0000256" key="8">
    <source>
        <dbReference type="RuleBase" id="RU000612"/>
    </source>
</evidence>
<dbReference type="SUPFAM" id="SSF53697">
    <property type="entry name" value="SIS domain"/>
    <property type="match status" value="1"/>
</dbReference>
<keyword evidence="3 7" id="KW-0312">Gluconeogenesis</keyword>
<dbReference type="Gene3D" id="3.40.50.10490">
    <property type="entry name" value="Glucose-6-phosphate isomerase like protein, domain 1"/>
    <property type="match status" value="2"/>
</dbReference>
<feature type="active site" evidence="7">
    <location>
        <position position="488"/>
    </location>
</feature>
<comment type="pathway">
    <text evidence="7">Carbohydrate biosynthesis; gluconeogenesis.</text>
</comment>
<comment type="pathway">
    <text evidence="1 7 8">Carbohydrate degradation; glycolysis; D-glyceraldehyde 3-phosphate and glycerone phosphate from D-glucose: step 2/4.</text>
</comment>
<evidence type="ECO:0000256" key="7">
    <source>
        <dbReference type="HAMAP-Rule" id="MF_00473"/>
    </source>
</evidence>
<dbReference type="InterPro" id="IPR001672">
    <property type="entry name" value="G6P_Isomerase"/>
</dbReference>
<comment type="subcellular location">
    <subcellularLocation>
        <location evidence="7">Cytoplasm</location>
    </subcellularLocation>
</comment>
<dbReference type="GO" id="GO:0048029">
    <property type="term" value="F:monosaccharide binding"/>
    <property type="evidence" value="ECO:0007669"/>
    <property type="project" value="TreeGrafter"/>
</dbReference>
<organism evidence="9 10">
    <name type="scientific">Legionella pneumophila subsp. pneumophila</name>
    <dbReference type="NCBI Taxonomy" id="91891"/>
    <lineage>
        <taxon>Bacteria</taxon>
        <taxon>Pseudomonadati</taxon>
        <taxon>Pseudomonadota</taxon>
        <taxon>Gammaproteobacteria</taxon>
        <taxon>Legionellales</taxon>
        <taxon>Legionellaceae</taxon>
        <taxon>Legionella</taxon>
    </lineage>
</organism>
<evidence type="ECO:0000256" key="1">
    <source>
        <dbReference type="ARBA" id="ARBA00004926"/>
    </source>
</evidence>
<dbReference type="GO" id="GO:0051156">
    <property type="term" value="P:glucose 6-phosphate metabolic process"/>
    <property type="evidence" value="ECO:0007669"/>
    <property type="project" value="TreeGrafter"/>
</dbReference>
<sequence>MMIRNSMKSHTELLSWNLLQKEADRVRLNSDSLTCVVPDSNNYESSKQINCIEYDYSRQRVNRTIIDLLIDLANEVKLQEKIDNLINGKKINISENRPALHTALRDLGNKSIMIDGLDIMSAVINTREKIKVISNQIREKKWLGHSGLPITDIVNIGIGGSDLGPRVCINALSNYISKEFNYHFISDVDPASFNDVIAKINPQTTLFIVSSKSFTTKETLLNARKAFALYEDTASIDQHFIAVTAHPERAYQMGIKTVLPIWDWVGGRFSFCSAVNLITAIAIGYEQFVELLAGAHDVDTHVQFTDFKNNIPVLMALIGIWNNNFLNIHNLLILTYSKKLEYFVPYVQQLDMESNGKSIDVNGSMVDYATGPIVWGGLGNQAQHSYFQLLCQGTHRCVGDFITLKTNDEHEINSMCHYKMKVLSEGIQTIENPYGYIPGNMPMNHLILSDCSPYTLGALVALYEHKIFVQSVIWNINPFDQPGIESAKSAHREITLSSES</sequence>
<dbReference type="UniPathway" id="UPA00138"/>
<evidence type="ECO:0000256" key="5">
    <source>
        <dbReference type="ARBA" id="ARBA00023235"/>
    </source>
</evidence>
<proteinExistence type="inferred from homology"/>